<dbReference type="GO" id="GO:0019752">
    <property type="term" value="P:carboxylic acid metabolic process"/>
    <property type="evidence" value="ECO:0007669"/>
    <property type="project" value="InterPro"/>
</dbReference>
<evidence type="ECO:0000256" key="6">
    <source>
        <dbReference type="PIRSR" id="PIRSR602129-50"/>
    </source>
</evidence>
<gene>
    <name evidence="8" type="ORF">KP509_19G003700</name>
</gene>
<dbReference type="AlphaFoldDB" id="A0A8T2SKQ9"/>
<dbReference type="PANTHER" id="PTHR46101">
    <property type="match status" value="1"/>
</dbReference>
<dbReference type="PROSITE" id="PS00392">
    <property type="entry name" value="DDC_GAD_HDC_YDC"/>
    <property type="match status" value="1"/>
</dbReference>
<dbReference type="InterPro" id="IPR002129">
    <property type="entry name" value="PyrdxlP-dep_de-COase"/>
</dbReference>
<feature type="region of interest" description="Disordered" evidence="7">
    <location>
        <begin position="44"/>
        <end position="75"/>
    </location>
</feature>
<dbReference type="OMA" id="ISASWIE"/>
<dbReference type="InterPro" id="IPR015424">
    <property type="entry name" value="PyrdxlP-dep_Trfase"/>
</dbReference>
<comment type="cofactor">
    <cofactor evidence="1 6">
        <name>pyridoxal 5'-phosphate</name>
        <dbReference type="ChEBI" id="CHEBI:597326"/>
    </cofactor>
</comment>
<dbReference type="GO" id="GO:0016831">
    <property type="term" value="F:carboxy-lyase activity"/>
    <property type="evidence" value="ECO:0007669"/>
    <property type="project" value="UniProtKB-KW"/>
</dbReference>
<keyword evidence="9" id="KW-1185">Reference proteome</keyword>
<protein>
    <recommendedName>
        <fullName evidence="10">Histidine decarboxylase</fullName>
    </recommendedName>
</protein>
<evidence type="ECO:0000256" key="4">
    <source>
        <dbReference type="ARBA" id="ARBA00022898"/>
    </source>
</evidence>
<dbReference type="Gene3D" id="3.40.640.10">
    <property type="entry name" value="Type I PLP-dependent aspartate aminotransferase-like (Major domain)"/>
    <property type="match status" value="1"/>
</dbReference>
<dbReference type="Proteomes" id="UP000825935">
    <property type="component" value="Chromosome 19"/>
</dbReference>
<reference evidence="8" key="1">
    <citation type="submission" date="2021-08" db="EMBL/GenBank/DDBJ databases">
        <title>WGS assembly of Ceratopteris richardii.</title>
        <authorList>
            <person name="Marchant D.B."/>
            <person name="Chen G."/>
            <person name="Jenkins J."/>
            <person name="Shu S."/>
            <person name="Leebens-Mack J."/>
            <person name="Grimwood J."/>
            <person name="Schmutz J."/>
            <person name="Soltis P."/>
            <person name="Soltis D."/>
            <person name="Chen Z.-H."/>
        </authorList>
    </citation>
    <scope>NUCLEOTIDE SEQUENCE</scope>
    <source>
        <strain evidence="8">Whitten #5841</strain>
        <tissue evidence="8">Leaf</tissue>
    </source>
</reference>
<keyword evidence="5" id="KW-0456">Lyase</keyword>
<comment type="caution">
    <text evidence="8">The sequence shown here is derived from an EMBL/GenBank/DDBJ whole genome shotgun (WGS) entry which is preliminary data.</text>
</comment>
<keyword evidence="4 6" id="KW-0663">Pyridoxal phosphate</keyword>
<evidence type="ECO:0000256" key="7">
    <source>
        <dbReference type="SAM" id="MobiDB-lite"/>
    </source>
</evidence>
<evidence type="ECO:0008006" key="10">
    <source>
        <dbReference type="Google" id="ProtNLM"/>
    </source>
</evidence>
<dbReference type="EMBL" id="CM035424">
    <property type="protein sequence ID" value="KAH7351575.1"/>
    <property type="molecule type" value="Genomic_DNA"/>
</dbReference>
<dbReference type="Pfam" id="PF00282">
    <property type="entry name" value="Pyridoxal_deC"/>
    <property type="match status" value="1"/>
</dbReference>
<sequence length="660" mass="74276">MRMISASWIELDHSNPSSLQLSFLNVGIMSNSVVSFSNGKHNNGVALPSKRKSSNGKHSDGVVLSPSKRKAGEEGDIGSDITKEIKGIVKDYVDQKLRLRDVIPSSRVLRTSSDGEEIESPYPEVPEIPNTYETFFLGHGGLPGTKRERAIAIARKYHETQKSNFMGYQLNCHLDYEKDFSGYLDIHVNNIGDAFKEGNLTLNSKFMERAVLDYYAELWNAKWPHNEKDKESYWGFCLTMGSTEGNLYGMWNGRDYLAGKKILIDEQLVMRSGAMVTSPRFVYQKAVCPPESPNAYTPIAFYSEDTHYSLSKAMTMLGIQTFYAEGEDKYAGQCPITSDGRWPAEVPSHESGAMNIESLSVLVEFFASHGYPILICFNYGTTFKGAYDDVYYACQKLKPILEKYNLLERDVTHGTNQKEKRTGYWFHVDGALGAAYMPFIEMAYLSGRVATKGPTFDFRLPMVHSIAMSGHKWIGASVPCGVYMTKVKYQMLPPEMPEYIGTPDTTFAGSRNGLSPMLLWDNIARNSYEDQVQKALDLEELAAYAEDKLLYLQNQVLHTDLYVARTKLALTVRFKRANDELCRKYSLSNEDLNGLRFSHIFLMEHVTTELVDQLIEDLSREGAFAPQKAEAMAFTVDASIRASTRNRVAFVPSEGRGFHG</sequence>
<keyword evidence="3" id="KW-0210">Decarboxylase</keyword>
<evidence type="ECO:0000256" key="2">
    <source>
        <dbReference type="ARBA" id="ARBA00009533"/>
    </source>
</evidence>
<feature type="modified residue" description="N6-(pyridoxal phosphate)lysine" evidence="6">
    <location>
        <position position="472"/>
    </location>
</feature>
<proteinExistence type="inferred from homology"/>
<dbReference type="SUPFAM" id="SSF53383">
    <property type="entry name" value="PLP-dependent transferases"/>
    <property type="match status" value="1"/>
</dbReference>
<evidence type="ECO:0000313" key="8">
    <source>
        <dbReference type="EMBL" id="KAH7351575.1"/>
    </source>
</evidence>
<evidence type="ECO:0000313" key="9">
    <source>
        <dbReference type="Proteomes" id="UP000825935"/>
    </source>
</evidence>
<organism evidence="8 9">
    <name type="scientific">Ceratopteris richardii</name>
    <name type="common">Triangle waterfern</name>
    <dbReference type="NCBI Taxonomy" id="49495"/>
    <lineage>
        <taxon>Eukaryota</taxon>
        <taxon>Viridiplantae</taxon>
        <taxon>Streptophyta</taxon>
        <taxon>Embryophyta</taxon>
        <taxon>Tracheophyta</taxon>
        <taxon>Polypodiopsida</taxon>
        <taxon>Polypodiidae</taxon>
        <taxon>Polypodiales</taxon>
        <taxon>Pteridineae</taxon>
        <taxon>Pteridaceae</taxon>
        <taxon>Parkerioideae</taxon>
        <taxon>Ceratopteris</taxon>
    </lineage>
</organism>
<name>A0A8T2SKQ9_CERRI</name>
<evidence type="ECO:0000256" key="5">
    <source>
        <dbReference type="ARBA" id="ARBA00023239"/>
    </source>
</evidence>
<dbReference type="PANTHER" id="PTHR46101:SF18">
    <property type="entry name" value="HISTIDINE DECARBOXYLASE"/>
    <property type="match status" value="1"/>
</dbReference>
<evidence type="ECO:0000256" key="1">
    <source>
        <dbReference type="ARBA" id="ARBA00001933"/>
    </source>
</evidence>
<dbReference type="InterPro" id="IPR051151">
    <property type="entry name" value="Group_II_Decarboxylase"/>
</dbReference>
<dbReference type="InterPro" id="IPR015421">
    <property type="entry name" value="PyrdxlP-dep_Trfase_major"/>
</dbReference>
<dbReference type="OrthoDB" id="1857246at2759"/>
<evidence type="ECO:0000256" key="3">
    <source>
        <dbReference type="ARBA" id="ARBA00022793"/>
    </source>
</evidence>
<dbReference type="InterPro" id="IPR021115">
    <property type="entry name" value="Pyridoxal-P_BS"/>
</dbReference>
<comment type="similarity">
    <text evidence="2">Belongs to the group II decarboxylase family.</text>
</comment>
<accession>A0A8T2SKQ9</accession>
<dbReference type="GO" id="GO:0030170">
    <property type="term" value="F:pyridoxal phosphate binding"/>
    <property type="evidence" value="ECO:0007669"/>
    <property type="project" value="InterPro"/>
</dbReference>